<organism evidence="1 2">
    <name type="scientific">Candidatus Gottesmanbacteria bacterium GW2011_GWB1_49_7</name>
    <dbReference type="NCBI Taxonomy" id="1618448"/>
    <lineage>
        <taxon>Bacteria</taxon>
        <taxon>Candidatus Gottesmaniibacteriota</taxon>
    </lineage>
</organism>
<dbReference type="Proteomes" id="UP000034588">
    <property type="component" value="Unassembled WGS sequence"/>
</dbReference>
<evidence type="ECO:0000313" key="2">
    <source>
        <dbReference type="Proteomes" id="UP000034588"/>
    </source>
</evidence>
<dbReference type="EMBL" id="LCQD01000024">
    <property type="protein sequence ID" value="KKW11168.1"/>
    <property type="molecule type" value="Genomic_DNA"/>
</dbReference>
<name>A0A0G1VXI1_9BACT</name>
<comment type="caution">
    <text evidence="1">The sequence shown here is derived from an EMBL/GenBank/DDBJ whole genome shotgun (WGS) entry which is preliminary data.</text>
</comment>
<proteinExistence type="predicted"/>
<sequence>MCRHFKDDLPKKIIHGTPVTLANGCCERGYLAALEDNEWNFDTLAKALYWGDAPYPTSIGLREEYAIMFECATCGTLFWAHASDENDNW</sequence>
<reference evidence="1 2" key="1">
    <citation type="journal article" date="2015" name="Nature">
        <title>rRNA introns, odd ribosomes, and small enigmatic genomes across a large radiation of phyla.</title>
        <authorList>
            <person name="Brown C.T."/>
            <person name="Hug L.A."/>
            <person name="Thomas B.C."/>
            <person name="Sharon I."/>
            <person name="Castelle C.J."/>
            <person name="Singh A."/>
            <person name="Wilkins M.J."/>
            <person name="Williams K.H."/>
            <person name="Banfield J.F."/>
        </authorList>
    </citation>
    <scope>NUCLEOTIDE SEQUENCE [LARGE SCALE GENOMIC DNA]</scope>
</reference>
<dbReference type="AlphaFoldDB" id="A0A0G1VXI1"/>
<gene>
    <name evidence="1" type="ORF">UY48_C0024G0009</name>
</gene>
<evidence type="ECO:0000313" key="1">
    <source>
        <dbReference type="EMBL" id="KKW11168.1"/>
    </source>
</evidence>
<protein>
    <submittedName>
        <fullName evidence="1">Uncharacterized protein</fullName>
    </submittedName>
</protein>
<accession>A0A0G1VXI1</accession>